<dbReference type="InterPro" id="IPR047682">
    <property type="entry name" value="SepH-like"/>
</dbReference>
<accession>A0A1R1LQ57</accession>
<feature type="domain" description="DUF3071" evidence="2">
    <location>
        <begin position="1"/>
        <end position="182"/>
    </location>
</feature>
<evidence type="ECO:0000313" key="4">
    <source>
        <dbReference type="Proteomes" id="UP000187085"/>
    </source>
</evidence>
<dbReference type="AlphaFoldDB" id="A0A1R1LQ57"/>
<feature type="compositionally biased region" description="Basic and acidic residues" evidence="1">
    <location>
        <begin position="277"/>
        <end position="295"/>
    </location>
</feature>
<reference evidence="3 4" key="1">
    <citation type="submission" date="2016-12" db="EMBL/GenBank/DDBJ databases">
        <title>Draft genome of Tersicoccus phoenicis 1P05MA.</title>
        <authorList>
            <person name="Nakajima Y."/>
            <person name="Yoshizawa S."/>
            <person name="Nakamura K."/>
            <person name="Ogura Y."/>
            <person name="Hayashi T."/>
            <person name="Kogure K."/>
        </authorList>
    </citation>
    <scope>NUCLEOTIDE SEQUENCE [LARGE SCALE GENOMIC DNA]</scope>
    <source>
        <strain evidence="3 4">1p05MA</strain>
    </source>
</reference>
<dbReference type="OrthoDB" id="5180791at2"/>
<feature type="compositionally biased region" description="Low complexity" evidence="1">
    <location>
        <begin position="408"/>
        <end position="424"/>
    </location>
</feature>
<feature type="compositionally biased region" description="Basic and acidic residues" evidence="1">
    <location>
        <begin position="443"/>
        <end position="456"/>
    </location>
</feature>
<name>A0A1R1LQ57_9MICC</name>
<protein>
    <recommendedName>
        <fullName evidence="2">DUF3071 domain-containing protein</fullName>
    </recommendedName>
</protein>
<dbReference type="InterPro" id="IPR021421">
    <property type="entry name" value="DUF3071"/>
</dbReference>
<sequence length="478" mass="51139">MQELRLMGVHEDGDHLLFGDDAGAMYKVRIDETLRVATQRVPRRQARQTPPVKVPLSPREIQAQIRAGASAEQIAVESGYDLDHIRRYETPVRAERDWLAGLARQVEVASPSHHDEYRSVFGDRPATLEAMVAARLRALSVDPATVQWDAWRRQDGAWDVVARFELPEESAIDLGEQPPARWVFDPSRKHLANANRWAQVLSELEPLGGPIPSRRLAAVTDAVFDVESEPEVEDESADLLDVLRSRRGQRLGSDEESDDALALLLSQGPVPAAHPRTGRDADQDATERGGHEGEAGRQPAASIDEDGQRLPDDSDEDAGPAAARGRDGHRWGSGRSRLRGRGRRGDAAEDVSVEDLLGFEAAGEPGDTDTGRAGNDGEPADVTSADGTAQSGRDESGGEASGSGGSAGNQSGSDQSGSGRSGSDAGDRVPGSDDASVTAAGDQPEKKSRPESDQGGKAKARRSSVPSWDEIVFGKRGD</sequence>
<feature type="region of interest" description="Disordered" evidence="1">
    <location>
        <begin position="268"/>
        <end position="478"/>
    </location>
</feature>
<comment type="caution">
    <text evidence="3">The sequence shown here is derived from an EMBL/GenBank/DDBJ whole genome shotgun (WGS) entry which is preliminary data.</text>
</comment>
<organism evidence="3 4">
    <name type="scientific">Tersicoccus phoenicis</name>
    <dbReference type="NCBI Taxonomy" id="554083"/>
    <lineage>
        <taxon>Bacteria</taxon>
        <taxon>Bacillati</taxon>
        <taxon>Actinomycetota</taxon>
        <taxon>Actinomycetes</taxon>
        <taxon>Micrococcales</taxon>
        <taxon>Micrococcaceae</taxon>
        <taxon>Tersicoccus</taxon>
    </lineage>
</organism>
<evidence type="ECO:0000256" key="1">
    <source>
        <dbReference type="SAM" id="MobiDB-lite"/>
    </source>
</evidence>
<evidence type="ECO:0000259" key="2">
    <source>
        <dbReference type="Pfam" id="PF11268"/>
    </source>
</evidence>
<dbReference type="EMBL" id="MRDE01000002">
    <property type="protein sequence ID" value="OMH29688.1"/>
    <property type="molecule type" value="Genomic_DNA"/>
</dbReference>
<evidence type="ECO:0000313" key="3">
    <source>
        <dbReference type="EMBL" id="OMH29688.1"/>
    </source>
</evidence>
<gene>
    <name evidence="3" type="ORF">BKD30_00130</name>
</gene>
<dbReference type="NCBIfam" id="NF040712">
    <property type="entry name" value="SepH"/>
    <property type="match status" value="1"/>
</dbReference>
<keyword evidence="4" id="KW-1185">Reference proteome</keyword>
<dbReference type="STRING" id="554083.BKD30_00130"/>
<proteinExistence type="predicted"/>
<dbReference type="Pfam" id="PF11268">
    <property type="entry name" value="DUF3071"/>
    <property type="match status" value="1"/>
</dbReference>
<dbReference type="Proteomes" id="UP000187085">
    <property type="component" value="Unassembled WGS sequence"/>
</dbReference>